<keyword evidence="15" id="KW-1185">Reference proteome</keyword>
<dbReference type="Gene3D" id="1.20.120.1770">
    <property type="match status" value="1"/>
</dbReference>
<evidence type="ECO:0000256" key="12">
    <source>
        <dbReference type="SAM" id="Phobius"/>
    </source>
</evidence>
<dbReference type="STRING" id="743788.S8E670"/>
<dbReference type="GO" id="GO:0140575">
    <property type="term" value="F:transmembrane monodehydroascorbate reductase activity"/>
    <property type="evidence" value="ECO:0007669"/>
    <property type="project" value="InterPro"/>
</dbReference>
<dbReference type="AlphaFoldDB" id="S8E670"/>
<evidence type="ECO:0000259" key="13">
    <source>
        <dbReference type="Pfam" id="PF03188"/>
    </source>
</evidence>
<keyword evidence="9" id="KW-0408">Iron</keyword>
<feature type="transmembrane region" description="Helical" evidence="12">
    <location>
        <begin position="130"/>
        <end position="148"/>
    </location>
</feature>
<dbReference type="InterPro" id="IPR045150">
    <property type="entry name" value="CYB561D1/2"/>
</dbReference>
<evidence type="ECO:0000256" key="5">
    <source>
        <dbReference type="ARBA" id="ARBA00022692"/>
    </source>
</evidence>
<sequence>MSGAIALKPTPTTATFRHEETAGDEESAPLIVEDAPEELLDSVLDPEVARLEGRMGDNVAQIVAYAAAGVFLLGTWLIAFVANPVKLGWFFWHPILQSLSIVAFTYGIVTLQPTSQPRTKAAGLSRHQTTMLWGGYPAILLGTLAIWWNKTLHGSHHATTWHGILGYVSVIWIVIQVFIGIGSVWFDGRFFGGKSKAKLVWKYHRLSGYLLLPLLLFTAFLGGLWSHFVASNTALPVRIILFGVAPLCVLVGVFVRIRPSKMRFL</sequence>
<evidence type="ECO:0000313" key="15">
    <source>
        <dbReference type="Proteomes" id="UP000015241"/>
    </source>
</evidence>
<dbReference type="InterPro" id="IPR006593">
    <property type="entry name" value="Cyt_b561/ferric_Rdtase_TM"/>
</dbReference>
<evidence type="ECO:0000256" key="7">
    <source>
        <dbReference type="ARBA" id="ARBA00022982"/>
    </source>
</evidence>
<dbReference type="PANTHER" id="PTHR15422:SF45">
    <property type="entry name" value="CYTOCHROME B561 DOMAIN-CONTAINING PROTEIN"/>
    <property type="match status" value="1"/>
</dbReference>
<proteinExistence type="predicted"/>
<feature type="domain" description="Cytochrome b561" evidence="13">
    <location>
        <begin position="92"/>
        <end position="222"/>
    </location>
</feature>
<evidence type="ECO:0000256" key="6">
    <source>
        <dbReference type="ARBA" id="ARBA00022723"/>
    </source>
</evidence>
<organism evidence="14 15">
    <name type="scientific">Fomitopsis schrenkii</name>
    <name type="common">Brown rot fungus</name>
    <dbReference type="NCBI Taxonomy" id="2126942"/>
    <lineage>
        <taxon>Eukaryota</taxon>
        <taxon>Fungi</taxon>
        <taxon>Dikarya</taxon>
        <taxon>Basidiomycota</taxon>
        <taxon>Agaricomycotina</taxon>
        <taxon>Agaricomycetes</taxon>
        <taxon>Polyporales</taxon>
        <taxon>Fomitopsis</taxon>
    </lineage>
</organism>
<dbReference type="GO" id="GO:0046872">
    <property type="term" value="F:metal ion binding"/>
    <property type="evidence" value="ECO:0007669"/>
    <property type="project" value="UniProtKB-KW"/>
</dbReference>
<keyword evidence="5 12" id="KW-0812">Transmembrane</keyword>
<evidence type="ECO:0000256" key="1">
    <source>
        <dbReference type="ARBA" id="ARBA00001970"/>
    </source>
</evidence>
<evidence type="ECO:0000256" key="3">
    <source>
        <dbReference type="ARBA" id="ARBA00022448"/>
    </source>
</evidence>
<dbReference type="PANTHER" id="PTHR15422">
    <property type="entry name" value="OS05G0565100 PROTEIN"/>
    <property type="match status" value="1"/>
</dbReference>
<comment type="cofactor">
    <cofactor evidence="1">
        <name>heme b</name>
        <dbReference type="ChEBI" id="CHEBI:60344"/>
    </cofactor>
</comment>
<dbReference type="HOGENOM" id="CLU_090067_0_0_1"/>
<gene>
    <name evidence="14" type="ORF">FOMPIDRAFT_1023929</name>
</gene>
<keyword evidence="3" id="KW-0813">Transport</keyword>
<keyword evidence="8 12" id="KW-1133">Transmembrane helix</keyword>
<feature type="transmembrane region" description="Helical" evidence="12">
    <location>
        <begin position="89"/>
        <end position="109"/>
    </location>
</feature>
<dbReference type="GO" id="GO:0016020">
    <property type="term" value="C:membrane"/>
    <property type="evidence" value="ECO:0007669"/>
    <property type="project" value="UniProtKB-SubCell"/>
</dbReference>
<evidence type="ECO:0000256" key="8">
    <source>
        <dbReference type="ARBA" id="ARBA00022989"/>
    </source>
</evidence>
<dbReference type="Pfam" id="PF03188">
    <property type="entry name" value="Cytochrom_B561"/>
    <property type="match status" value="1"/>
</dbReference>
<evidence type="ECO:0000256" key="4">
    <source>
        <dbReference type="ARBA" id="ARBA00022617"/>
    </source>
</evidence>
<keyword evidence="6" id="KW-0479">Metal-binding</keyword>
<accession>S8E670</accession>
<evidence type="ECO:0000256" key="10">
    <source>
        <dbReference type="ARBA" id="ARBA00023136"/>
    </source>
</evidence>
<dbReference type="EMBL" id="KE504151">
    <property type="protein sequence ID" value="EPT00163.1"/>
    <property type="molecule type" value="Genomic_DNA"/>
</dbReference>
<name>S8E670_FOMSC</name>
<keyword evidence="7" id="KW-0249">Electron transport</keyword>
<dbReference type="Proteomes" id="UP000015241">
    <property type="component" value="Unassembled WGS sequence"/>
</dbReference>
<keyword evidence="10 12" id="KW-0472">Membrane</keyword>
<feature type="transmembrane region" description="Helical" evidence="12">
    <location>
        <begin position="160"/>
        <end position="186"/>
    </location>
</feature>
<dbReference type="CDD" id="cd08761">
    <property type="entry name" value="Cyt_b561_CYB561D2_like"/>
    <property type="match status" value="1"/>
</dbReference>
<dbReference type="OrthoDB" id="432881at2759"/>
<dbReference type="InParanoid" id="S8E670"/>
<evidence type="ECO:0000256" key="2">
    <source>
        <dbReference type="ARBA" id="ARBA00004141"/>
    </source>
</evidence>
<dbReference type="eggNOG" id="ENOG502S87A">
    <property type="taxonomic scope" value="Eukaryota"/>
</dbReference>
<evidence type="ECO:0000256" key="9">
    <source>
        <dbReference type="ARBA" id="ARBA00023004"/>
    </source>
</evidence>
<evidence type="ECO:0000313" key="14">
    <source>
        <dbReference type="EMBL" id="EPT00163.1"/>
    </source>
</evidence>
<feature type="transmembrane region" description="Helical" evidence="12">
    <location>
        <begin position="62"/>
        <end position="83"/>
    </location>
</feature>
<keyword evidence="4" id="KW-0349">Heme</keyword>
<feature type="region of interest" description="Disordered" evidence="11">
    <location>
        <begin position="1"/>
        <end position="27"/>
    </location>
</feature>
<feature type="transmembrane region" description="Helical" evidence="12">
    <location>
        <begin position="237"/>
        <end position="257"/>
    </location>
</feature>
<protein>
    <recommendedName>
        <fullName evidence="13">Cytochrome b561 domain-containing protein</fullName>
    </recommendedName>
</protein>
<reference evidence="14 15" key="1">
    <citation type="journal article" date="2012" name="Science">
        <title>The Paleozoic origin of enzymatic lignin decomposition reconstructed from 31 fungal genomes.</title>
        <authorList>
            <person name="Floudas D."/>
            <person name="Binder M."/>
            <person name="Riley R."/>
            <person name="Barry K."/>
            <person name="Blanchette R.A."/>
            <person name="Henrissat B."/>
            <person name="Martinez A.T."/>
            <person name="Otillar R."/>
            <person name="Spatafora J.W."/>
            <person name="Yadav J.S."/>
            <person name="Aerts A."/>
            <person name="Benoit I."/>
            <person name="Boyd A."/>
            <person name="Carlson A."/>
            <person name="Copeland A."/>
            <person name="Coutinho P.M."/>
            <person name="de Vries R.P."/>
            <person name="Ferreira P."/>
            <person name="Findley K."/>
            <person name="Foster B."/>
            <person name="Gaskell J."/>
            <person name="Glotzer D."/>
            <person name="Gorecki P."/>
            <person name="Heitman J."/>
            <person name="Hesse C."/>
            <person name="Hori C."/>
            <person name="Igarashi K."/>
            <person name="Jurgens J.A."/>
            <person name="Kallen N."/>
            <person name="Kersten P."/>
            <person name="Kohler A."/>
            <person name="Kuees U."/>
            <person name="Kumar T.K.A."/>
            <person name="Kuo A."/>
            <person name="LaButti K."/>
            <person name="Larrondo L.F."/>
            <person name="Lindquist E."/>
            <person name="Ling A."/>
            <person name="Lombard V."/>
            <person name="Lucas S."/>
            <person name="Lundell T."/>
            <person name="Martin R."/>
            <person name="McLaughlin D.J."/>
            <person name="Morgenstern I."/>
            <person name="Morin E."/>
            <person name="Murat C."/>
            <person name="Nagy L.G."/>
            <person name="Nolan M."/>
            <person name="Ohm R.A."/>
            <person name="Patyshakuliyeva A."/>
            <person name="Rokas A."/>
            <person name="Ruiz-Duenas F.J."/>
            <person name="Sabat G."/>
            <person name="Salamov A."/>
            <person name="Samejima M."/>
            <person name="Schmutz J."/>
            <person name="Slot J.C."/>
            <person name="St John F."/>
            <person name="Stenlid J."/>
            <person name="Sun H."/>
            <person name="Sun S."/>
            <person name="Syed K."/>
            <person name="Tsang A."/>
            <person name="Wiebenga A."/>
            <person name="Young D."/>
            <person name="Pisabarro A."/>
            <person name="Eastwood D.C."/>
            <person name="Martin F."/>
            <person name="Cullen D."/>
            <person name="Grigoriev I.V."/>
            <person name="Hibbett D.S."/>
        </authorList>
    </citation>
    <scope>NUCLEOTIDE SEQUENCE</scope>
    <source>
        <strain evidence="15">FP-58527</strain>
    </source>
</reference>
<feature type="transmembrane region" description="Helical" evidence="12">
    <location>
        <begin position="206"/>
        <end position="225"/>
    </location>
</feature>
<evidence type="ECO:0000256" key="11">
    <source>
        <dbReference type="SAM" id="MobiDB-lite"/>
    </source>
</evidence>
<comment type="subcellular location">
    <subcellularLocation>
        <location evidence="2">Membrane</location>
        <topology evidence="2">Multi-pass membrane protein</topology>
    </subcellularLocation>
</comment>